<feature type="region of interest" description="Disordered" evidence="1">
    <location>
        <begin position="39"/>
        <end position="122"/>
    </location>
</feature>
<sequence length="188" mass="20821">MTFLCPGPGASLAVSHHCLGLLATRDATAEQPAAAIDGRRLQQGRPELVPHHPQVQGGRRRQPPKSSPLPQWPPRDLPLPLTNGASPPAPAPLHCQDQDHRPGGTVARSRLQPPVHSPKPQDSEWVFTVRGKLAQARAEEVACPWARLSVYRVPKYLRDGDERAYTPQVVSIGPLHHGRRRLREMERH</sequence>
<organism evidence="2">
    <name type="scientific">Arundo donax</name>
    <name type="common">Giant reed</name>
    <name type="synonym">Donax arundinaceus</name>
    <dbReference type="NCBI Taxonomy" id="35708"/>
    <lineage>
        <taxon>Eukaryota</taxon>
        <taxon>Viridiplantae</taxon>
        <taxon>Streptophyta</taxon>
        <taxon>Embryophyta</taxon>
        <taxon>Tracheophyta</taxon>
        <taxon>Spermatophyta</taxon>
        <taxon>Magnoliopsida</taxon>
        <taxon>Liliopsida</taxon>
        <taxon>Poales</taxon>
        <taxon>Poaceae</taxon>
        <taxon>PACMAD clade</taxon>
        <taxon>Arundinoideae</taxon>
        <taxon>Arundineae</taxon>
        <taxon>Arundo</taxon>
    </lineage>
</organism>
<evidence type="ECO:0000256" key="1">
    <source>
        <dbReference type="SAM" id="MobiDB-lite"/>
    </source>
</evidence>
<proteinExistence type="predicted"/>
<feature type="compositionally biased region" description="Pro residues" evidence="1">
    <location>
        <begin position="65"/>
        <end position="77"/>
    </location>
</feature>
<protein>
    <submittedName>
        <fullName evidence="2">Uncharacterized protein</fullName>
    </submittedName>
</protein>
<dbReference type="Pfam" id="PF03140">
    <property type="entry name" value="DUF247"/>
    <property type="match status" value="1"/>
</dbReference>
<accession>A0A0A8ZUE9</accession>
<evidence type="ECO:0000313" key="2">
    <source>
        <dbReference type="EMBL" id="JAD38452.1"/>
    </source>
</evidence>
<dbReference type="InterPro" id="IPR004158">
    <property type="entry name" value="DUF247_pln"/>
</dbReference>
<dbReference type="AlphaFoldDB" id="A0A0A8ZUE9"/>
<reference evidence="2" key="2">
    <citation type="journal article" date="2015" name="Data Brief">
        <title>Shoot transcriptome of the giant reed, Arundo donax.</title>
        <authorList>
            <person name="Barrero R.A."/>
            <person name="Guerrero F.D."/>
            <person name="Moolhuijzen P."/>
            <person name="Goolsby J.A."/>
            <person name="Tidwell J."/>
            <person name="Bellgard S.E."/>
            <person name="Bellgard M.I."/>
        </authorList>
    </citation>
    <scope>NUCLEOTIDE SEQUENCE</scope>
    <source>
        <tissue evidence="2">Shoot tissue taken approximately 20 cm above the soil surface</tissue>
    </source>
</reference>
<dbReference type="PANTHER" id="PTHR31170:SF25">
    <property type="entry name" value="BNAA09G04570D PROTEIN"/>
    <property type="match status" value="1"/>
</dbReference>
<dbReference type="EMBL" id="GBRH01259443">
    <property type="protein sequence ID" value="JAD38452.1"/>
    <property type="molecule type" value="Transcribed_RNA"/>
</dbReference>
<name>A0A0A8ZUE9_ARUDO</name>
<dbReference type="PANTHER" id="PTHR31170">
    <property type="entry name" value="BNAC04G53230D PROTEIN"/>
    <property type="match status" value="1"/>
</dbReference>
<reference evidence="2" key="1">
    <citation type="submission" date="2014-09" db="EMBL/GenBank/DDBJ databases">
        <authorList>
            <person name="Magalhaes I.L.F."/>
            <person name="Oliveira U."/>
            <person name="Santos F.R."/>
            <person name="Vidigal T.H.D.A."/>
            <person name="Brescovit A.D."/>
            <person name="Santos A.J."/>
        </authorList>
    </citation>
    <scope>NUCLEOTIDE SEQUENCE</scope>
    <source>
        <tissue evidence="2">Shoot tissue taken approximately 20 cm above the soil surface</tissue>
    </source>
</reference>